<dbReference type="Proteomes" id="UP000464524">
    <property type="component" value="Chromosome"/>
</dbReference>
<dbReference type="OrthoDB" id="5758965at2"/>
<organism evidence="1 2">
    <name type="scientific">Paraglaciecola mesophila</name>
    <dbReference type="NCBI Taxonomy" id="197222"/>
    <lineage>
        <taxon>Bacteria</taxon>
        <taxon>Pseudomonadati</taxon>
        <taxon>Pseudomonadota</taxon>
        <taxon>Gammaproteobacteria</taxon>
        <taxon>Alteromonadales</taxon>
        <taxon>Alteromonadaceae</taxon>
        <taxon>Paraglaciecola</taxon>
    </lineage>
</organism>
<sequence length="456" mass="49831">MLRFIFRGLLLTMFGVQISACGGSDDNEKSEKYDKPYLQFYNGSADTGAVYVTVDEGNNVGSAVYGDATSVVSLEQNDVELSFSQQDSDGSSEIIGELSANIGTGKKLLVVLSGDTSAANFNAYPIERTELASRFRLFATSVLSTGQDYDLYLAQSGDTFADAHLLSSVSTGALTQFESWQAEDSQSFSQGDYHVYLTLPGEDSPVFESTDITFQYATEYTFIIRSSAGAIKNNIELDLVINSSSVNTYAAIDQAAQFRIYNSLNDKEVSVDIVGAQGNQRALTLAASGLSEFDAIAHGDYQLSGKASDDENFAFSNQLLSLTQGRSKAIVLYENAEQTLDALTFEESNLPQSVEHDVQVVNVTPDYAALDVFFVRQNETIATAKYRAQNLEFEHSARLTVKSGLYEIVIVHNQEDGTQLLLTRSPMFNIDQNENYMVSVETSMSAPSGYEVVLLH</sequence>
<dbReference type="KEGG" id="pmes:FX988_03357"/>
<reference evidence="1 2" key="1">
    <citation type="submission" date="2019-12" db="EMBL/GenBank/DDBJ databases">
        <title>Genome sequencing and assembly of endphytes of Porphyra tenera.</title>
        <authorList>
            <person name="Park J.M."/>
            <person name="Shin R."/>
            <person name="Jo S.H."/>
        </authorList>
    </citation>
    <scope>NUCLEOTIDE SEQUENCE [LARGE SCALE GENOMIC DNA]</scope>
    <source>
        <strain evidence="1 2">GPM4</strain>
    </source>
</reference>
<evidence type="ECO:0008006" key="3">
    <source>
        <dbReference type="Google" id="ProtNLM"/>
    </source>
</evidence>
<dbReference type="EMBL" id="CP047656">
    <property type="protein sequence ID" value="QHJ13099.1"/>
    <property type="molecule type" value="Genomic_DNA"/>
</dbReference>
<evidence type="ECO:0000313" key="2">
    <source>
        <dbReference type="Proteomes" id="UP000464524"/>
    </source>
</evidence>
<gene>
    <name evidence="1" type="ORF">FX988_03357</name>
</gene>
<name>A0A857JM01_9ALTE</name>
<evidence type="ECO:0000313" key="1">
    <source>
        <dbReference type="EMBL" id="QHJ13099.1"/>
    </source>
</evidence>
<proteinExistence type="predicted"/>
<keyword evidence="2" id="KW-1185">Reference proteome</keyword>
<dbReference type="AlphaFoldDB" id="A0A857JM01"/>
<protein>
    <recommendedName>
        <fullName evidence="3">DUF4397 domain-containing protein</fullName>
    </recommendedName>
</protein>
<accession>A0A857JM01</accession>
<dbReference type="RefSeq" id="WP_160181225.1">
    <property type="nucleotide sequence ID" value="NZ_CP047656.1"/>
</dbReference>